<dbReference type="InterPro" id="IPR039422">
    <property type="entry name" value="MarR/SlyA-like"/>
</dbReference>
<evidence type="ECO:0000313" key="3">
    <source>
        <dbReference type="EMBL" id="XAY06709.1"/>
    </source>
</evidence>
<accession>A0AAU7AYJ4</accession>
<evidence type="ECO:0000256" key="1">
    <source>
        <dbReference type="SAM" id="MobiDB-lite"/>
    </source>
</evidence>
<dbReference type="PANTHER" id="PTHR33164">
    <property type="entry name" value="TRANSCRIPTIONAL REGULATOR, MARR FAMILY"/>
    <property type="match status" value="1"/>
</dbReference>
<dbReference type="SUPFAM" id="SSF46785">
    <property type="entry name" value="Winged helix' DNA-binding domain"/>
    <property type="match status" value="1"/>
</dbReference>
<organism evidence="3">
    <name type="scientific">Paraconexibacter sp. AEG42_29</name>
    <dbReference type="NCBI Taxonomy" id="2997339"/>
    <lineage>
        <taxon>Bacteria</taxon>
        <taxon>Bacillati</taxon>
        <taxon>Actinomycetota</taxon>
        <taxon>Thermoleophilia</taxon>
        <taxon>Solirubrobacterales</taxon>
        <taxon>Paraconexibacteraceae</taxon>
        <taxon>Paraconexibacter</taxon>
    </lineage>
</organism>
<feature type="domain" description="HTH marR-type" evidence="2">
    <location>
        <begin position="54"/>
        <end position="111"/>
    </location>
</feature>
<dbReference type="GO" id="GO:0006950">
    <property type="term" value="P:response to stress"/>
    <property type="evidence" value="ECO:0007669"/>
    <property type="project" value="TreeGrafter"/>
</dbReference>
<dbReference type="KEGG" id="parq:DSM112329_03586"/>
<dbReference type="InterPro" id="IPR036390">
    <property type="entry name" value="WH_DNA-bd_sf"/>
</dbReference>
<dbReference type="InterPro" id="IPR036388">
    <property type="entry name" value="WH-like_DNA-bd_sf"/>
</dbReference>
<feature type="region of interest" description="Disordered" evidence="1">
    <location>
        <begin position="1"/>
        <end position="21"/>
    </location>
</feature>
<dbReference type="EMBL" id="CP114014">
    <property type="protein sequence ID" value="XAY06709.1"/>
    <property type="molecule type" value="Genomic_DNA"/>
</dbReference>
<dbReference type="Gene3D" id="1.10.10.10">
    <property type="entry name" value="Winged helix-like DNA-binding domain superfamily/Winged helix DNA-binding domain"/>
    <property type="match status" value="1"/>
</dbReference>
<dbReference type="Pfam" id="PF12802">
    <property type="entry name" value="MarR_2"/>
    <property type="match status" value="1"/>
</dbReference>
<dbReference type="AlphaFoldDB" id="A0AAU7AYJ4"/>
<sequence length="169" mass="17971">MTDAARPVVPPRADWPEPAPETDAGAALTAVIMTTFRLNGRLMDAAQDMAGRGGLTTAWWQVIGGVLDEPRTVAEVGRRMGMARQGVQRIADLLVARGLAEYRPNPAHRRAKLLACTEAGYHAVRQASVAQHPWADRIGSAVGADDLRAALGVMQRLVDALEGDGAAAR</sequence>
<gene>
    <name evidence="3" type="ORF">DSM112329_03586</name>
</gene>
<name>A0AAU7AYJ4_9ACTN</name>
<dbReference type="PANTHER" id="PTHR33164:SF43">
    <property type="entry name" value="HTH-TYPE TRANSCRIPTIONAL REPRESSOR YETL"/>
    <property type="match status" value="1"/>
</dbReference>
<proteinExistence type="predicted"/>
<dbReference type="RefSeq" id="WP_354697928.1">
    <property type="nucleotide sequence ID" value="NZ_CP114014.1"/>
</dbReference>
<reference evidence="3" key="1">
    <citation type="submission" date="2022-12" db="EMBL/GenBank/DDBJ databases">
        <title>Paraconexibacter alkalitolerans sp. nov. and Baekduia alba sp. nov., isolated from soil and emended description of the genera Paraconexibacter (Chun et al., 2020) and Baekduia (An et al., 2020).</title>
        <authorList>
            <person name="Vieira S."/>
            <person name="Huber K.J."/>
            <person name="Geppert A."/>
            <person name="Wolf J."/>
            <person name="Neumann-Schaal M."/>
            <person name="Muesken M."/>
            <person name="Overmann J."/>
        </authorList>
    </citation>
    <scope>NUCLEOTIDE SEQUENCE</scope>
    <source>
        <strain evidence="3">AEG42_29</strain>
    </source>
</reference>
<evidence type="ECO:0000259" key="2">
    <source>
        <dbReference type="Pfam" id="PF12802"/>
    </source>
</evidence>
<dbReference type="GO" id="GO:0003700">
    <property type="term" value="F:DNA-binding transcription factor activity"/>
    <property type="evidence" value="ECO:0007669"/>
    <property type="project" value="InterPro"/>
</dbReference>
<protein>
    <recommendedName>
        <fullName evidence="2">HTH marR-type domain-containing protein</fullName>
    </recommendedName>
</protein>
<dbReference type="InterPro" id="IPR000835">
    <property type="entry name" value="HTH_MarR-typ"/>
</dbReference>